<dbReference type="EMBL" id="PDLM01000002">
    <property type="protein sequence ID" value="RDW84246.1"/>
    <property type="molecule type" value="Genomic_DNA"/>
</dbReference>
<dbReference type="InterPro" id="IPR036908">
    <property type="entry name" value="RlpA-like_sf"/>
</dbReference>
<comment type="caution">
    <text evidence="1">The sequence shown here is derived from an EMBL/GenBank/DDBJ whole genome shotgun (WGS) entry which is preliminary data.</text>
</comment>
<organism evidence="1 2">
    <name type="scientific">Coleophoma cylindrospora</name>
    <dbReference type="NCBI Taxonomy" id="1849047"/>
    <lineage>
        <taxon>Eukaryota</taxon>
        <taxon>Fungi</taxon>
        <taxon>Dikarya</taxon>
        <taxon>Ascomycota</taxon>
        <taxon>Pezizomycotina</taxon>
        <taxon>Leotiomycetes</taxon>
        <taxon>Helotiales</taxon>
        <taxon>Dermateaceae</taxon>
        <taxon>Coleophoma</taxon>
    </lineage>
</organism>
<accession>A0A3D8SD26</accession>
<dbReference type="AlphaFoldDB" id="A0A3D8SD26"/>
<dbReference type="Proteomes" id="UP000256645">
    <property type="component" value="Unassembled WGS sequence"/>
</dbReference>
<dbReference type="OrthoDB" id="5408267at2759"/>
<dbReference type="CDD" id="cd22278">
    <property type="entry name" value="DPBB_GH45_endoglucanase"/>
    <property type="match status" value="1"/>
</dbReference>
<dbReference type="GO" id="GO:0016787">
    <property type="term" value="F:hydrolase activity"/>
    <property type="evidence" value="ECO:0007669"/>
    <property type="project" value="UniProtKB-KW"/>
</dbReference>
<evidence type="ECO:0000313" key="2">
    <source>
        <dbReference type="Proteomes" id="UP000256645"/>
    </source>
</evidence>
<gene>
    <name evidence="1" type="ORF">BP6252_01836</name>
</gene>
<protein>
    <submittedName>
        <fullName evidence="1">Glycoside hydrolase family 45 protein</fullName>
    </submittedName>
</protein>
<reference evidence="1 2" key="1">
    <citation type="journal article" date="2018" name="IMA Fungus">
        <title>IMA Genome-F 9: Draft genome sequence of Annulohypoxylon stygium, Aspergillus mulundensis, Berkeleyomyces basicola (syn. Thielaviopsis basicola), Ceratocystis smalleyi, two Cercospora beticola strains, Coleophoma cylindrospora, Fusarium fracticaudum, Phialophora cf. hyalina, and Morchella septimelata.</title>
        <authorList>
            <person name="Wingfield B.D."/>
            <person name="Bills G.F."/>
            <person name="Dong Y."/>
            <person name="Huang W."/>
            <person name="Nel W.J."/>
            <person name="Swalarsk-Parry B.S."/>
            <person name="Vaghefi N."/>
            <person name="Wilken P.M."/>
            <person name="An Z."/>
            <person name="de Beer Z.W."/>
            <person name="De Vos L."/>
            <person name="Chen L."/>
            <person name="Duong T.A."/>
            <person name="Gao Y."/>
            <person name="Hammerbacher A."/>
            <person name="Kikkert J.R."/>
            <person name="Li Y."/>
            <person name="Li H."/>
            <person name="Li K."/>
            <person name="Li Q."/>
            <person name="Liu X."/>
            <person name="Ma X."/>
            <person name="Naidoo K."/>
            <person name="Pethybridge S.J."/>
            <person name="Sun J."/>
            <person name="Steenkamp E.T."/>
            <person name="van der Nest M.A."/>
            <person name="van Wyk S."/>
            <person name="Wingfield M.J."/>
            <person name="Xiong C."/>
            <person name="Yue Q."/>
            <person name="Zhang X."/>
        </authorList>
    </citation>
    <scope>NUCLEOTIDE SEQUENCE [LARGE SCALE GENOMIC DNA]</scope>
    <source>
        <strain evidence="1 2">BP6252</strain>
    </source>
</reference>
<dbReference type="SUPFAM" id="SSF50685">
    <property type="entry name" value="Barwin-like endoglucanases"/>
    <property type="match status" value="1"/>
</dbReference>
<proteinExistence type="predicted"/>
<dbReference type="Gene3D" id="2.40.40.10">
    <property type="entry name" value="RlpA-like domain"/>
    <property type="match status" value="1"/>
</dbReference>
<dbReference type="Pfam" id="PF22514">
    <property type="entry name" value="EXPB1_D1"/>
    <property type="match status" value="1"/>
</dbReference>
<evidence type="ECO:0000313" key="1">
    <source>
        <dbReference type="EMBL" id="RDW84246.1"/>
    </source>
</evidence>
<sequence length="211" mass="21061">MAVNVCADSAGYVLPSSGSASTTQFILGTELSSGTGCGVSSLPDGKSTSGGQGGGPGYLYAAINQLAFGSNPSAGAGGPGGACGICYEITPVSSAGVALSSQALTFMIVDECPASIALSGGSHCNQCTTSEVNDMGQHWHFDIAVDAMSTAQYSTFFNGVTDGSNWLNTTFQKVSCIGSTNPTPNIDSWGCISGLCPNNDDATVCASTGFS</sequence>
<keyword evidence="2" id="KW-1185">Reference proteome</keyword>
<name>A0A3D8SD26_9HELO</name>
<keyword evidence="1" id="KW-0378">Hydrolase</keyword>